<keyword evidence="5" id="KW-1185">Reference proteome</keyword>
<dbReference type="InterPro" id="IPR013783">
    <property type="entry name" value="Ig-like_fold"/>
</dbReference>
<feature type="signal peptide" evidence="2">
    <location>
        <begin position="1"/>
        <end position="25"/>
    </location>
</feature>
<feature type="compositionally biased region" description="Low complexity" evidence="1">
    <location>
        <begin position="153"/>
        <end position="165"/>
    </location>
</feature>
<dbReference type="PROSITE" id="PS50853">
    <property type="entry name" value="FN3"/>
    <property type="match status" value="2"/>
</dbReference>
<feature type="region of interest" description="Disordered" evidence="1">
    <location>
        <begin position="153"/>
        <end position="181"/>
    </location>
</feature>
<evidence type="ECO:0000313" key="5">
    <source>
        <dbReference type="Proteomes" id="UP000652567"/>
    </source>
</evidence>
<proteinExistence type="predicted"/>
<dbReference type="Proteomes" id="UP000652567">
    <property type="component" value="Unassembled WGS sequence"/>
</dbReference>
<sequence length="352" mass="37717">MSRNICRFFCQQSLLVMSLLTVACGGGGSDSGSDSRPVTTGSSSSATSIAPTPSSAQQASSIPSPNGTATPANLHSNEISATSVSLAWDAVSMGTQAVQYRITRNGKIIATTESPTYNDNGLEPGQQYLYRVQSGTTSWSAYTGALAIRTAPAGTAANSSSSASGRPGELPYDNQPPSIPSGFQATNVKDTRIDLVWQAARDNVGVSVYEIHRNGDLVATISGRVLTYLDQNLSPNTRYTYTLRARDGAGNVSGFSLPLDAQTIGTLSTTGVKLTWQHPQQRENGRYLELNEIRGYELRYRPDSLSAYKVVAIPGNTTTAYTSASWSPHWDFEIAVYDNKGLYSEFVALRPQ</sequence>
<dbReference type="InterPro" id="IPR036116">
    <property type="entry name" value="FN3_sf"/>
</dbReference>
<feature type="domain" description="Fibronectin type-III" evidence="3">
    <location>
        <begin position="70"/>
        <end position="153"/>
    </location>
</feature>
<dbReference type="Gene3D" id="2.60.40.10">
    <property type="entry name" value="Immunoglobulins"/>
    <property type="match status" value="3"/>
</dbReference>
<feature type="region of interest" description="Disordered" evidence="1">
    <location>
        <begin position="27"/>
        <end position="74"/>
    </location>
</feature>
<dbReference type="SUPFAM" id="SSF49265">
    <property type="entry name" value="Fibronectin type III"/>
    <property type="match status" value="2"/>
</dbReference>
<dbReference type="CDD" id="cd00063">
    <property type="entry name" value="FN3"/>
    <property type="match status" value="2"/>
</dbReference>
<evidence type="ECO:0000256" key="1">
    <source>
        <dbReference type="SAM" id="MobiDB-lite"/>
    </source>
</evidence>
<reference evidence="4" key="1">
    <citation type="submission" date="2018-07" db="EMBL/GenBank/DDBJ databases">
        <title>Genome assembly of strain Ka43.</title>
        <authorList>
            <person name="Kukolya J."/>
            <person name="Nagy I."/>
            <person name="Horvath B."/>
            <person name="Toth A."/>
        </authorList>
    </citation>
    <scope>NUCLEOTIDE SEQUENCE</scope>
    <source>
        <strain evidence="4">KB43</strain>
    </source>
</reference>
<dbReference type="AlphaFoldDB" id="A0A928V334"/>
<dbReference type="PROSITE" id="PS51257">
    <property type="entry name" value="PROKAR_LIPOPROTEIN"/>
    <property type="match status" value="1"/>
</dbReference>
<name>A0A928V334_9GAMM</name>
<keyword evidence="2" id="KW-0732">Signal</keyword>
<gene>
    <name evidence="4" type="ORF">C4F51_02455</name>
</gene>
<evidence type="ECO:0000313" key="4">
    <source>
        <dbReference type="EMBL" id="MBE8716046.1"/>
    </source>
</evidence>
<dbReference type="SMART" id="SM00060">
    <property type="entry name" value="FN3"/>
    <property type="match status" value="2"/>
</dbReference>
<evidence type="ECO:0000259" key="3">
    <source>
        <dbReference type="PROSITE" id="PS50853"/>
    </source>
</evidence>
<organism evidence="4 5">
    <name type="scientific">Cellvibrio polysaccharolyticus</name>
    <dbReference type="NCBI Taxonomy" id="2082724"/>
    <lineage>
        <taxon>Bacteria</taxon>
        <taxon>Pseudomonadati</taxon>
        <taxon>Pseudomonadota</taxon>
        <taxon>Gammaproteobacteria</taxon>
        <taxon>Cellvibrionales</taxon>
        <taxon>Cellvibrionaceae</taxon>
        <taxon>Cellvibrio</taxon>
    </lineage>
</organism>
<dbReference type="InterPro" id="IPR003961">
    <property type="entry name" value="FN3_dom"/>
</dbReference>
<feature type="compositionally biased region" description="Low complexity" evidence="1">
    <location>
        <begin position="31"/>
        <end position="65"/>
    </location>
</feature>
<feature type="domain" description="Fibronectin type-III" evidence="3">
    <location>
        <begin position="179"/>
        <end position="266"/>
    </location>
</feature>
<dbReference type="RefSeq" id="WP_193906843.1">
    <property type="nucleotide sequence ID" value="NZ_PRDL01000001.1"/>
</dbReference>
<feature type="chain" id="PRO_5037150319" description="Fibronectin type-III domain-containing protein" evidence="2">
    <location>
        <begin position="26"/>
        <end position="352"/>
    </location>
</feature>
<protein>
    <recommendedName>
        <fullName evidence="3">Fibronectin type-III domain-containing protein</fullName>
    </recommendedName>
</protein>
<evidence type="ECO:0000256" key="2">
    <source>
        <dbReference type="SAM" id="SignalP"/>
    </source>
</evidence>
<comment type="caution">
    <text evidence="4">The sequence shown here is derived from an EMBL/GenBank/DDBJ whole genome shotgun (WGS) entry which is preliminary data.</text>
</comment>
<dbReference type="Pfam" id="PF00041">
    <property type="entry name" value="fn3"/>
    <property type="match status" value="2"/>
</dbReference>
<accession>A0A928V334</accession>
<dbReference type="EMBL" id="PRDL01000001">
    <property type="protein sequence ID" value="MBE8716046.1"/>
    <property type="molecule type" value="Genomic_DNA"/>
</dbReference>